<name>A0ABW2ILG8_9PROT</name>
<accession>A0ABW2ILG8</accession>
<reference evidence="3" key="1">
    <citation type="journal article" date="2019" name="Int. J. Syst. Evol. Microbiol.">
        <title>The Global Catalogue of Microorganisms (GCM) 10K type strain sequencing project: providing services to taxonomists for standard genome sequencing and annotation.</title>
        <authorList>
            <consortium name="The Broad Institute Genomics Platform"/>
            <consortium name="The Broad Institute Genome Sequencing Center for Infectious Disease"/>
            <person name="Wu L."/>
            <person name="Ma J."/>
        </authorList>
    </citation>
    <scope>NUCLEOTIDE SEQUENCE [LARGE SCALE GENOMIC DNA]</scope>
    <source>
        <strain evidence="3">CCUG 51308</strain>
    </source>
</reference>
<dbReference type="SMART" id="SM00852">
    <property type="entry name" value="MoCF_biosynth"/>
    <property type="match status" value="1"/>
</dbReference>
<dbReference type="InterPro" id="IPR001453">
    <property type="entry name" value="MoaB/Mog_dom"/>
</dbReference>
<dbReference type="Pfam" id="PF00994">
    <property type="entry name" value="MoCF_biosynth"/>
    <property type="match status" value="1"/>
</dbReference>
<feature type="domain" description="MoaB/Mog" evidence="1">
    <location>
        <begin position="14"/>
        <end position="176"/>
    </location>
</feature>
<sequence>MTSQKEAVKKVSAAVLLIGDEILSGRTQDVNLQTIAQYLAPLGISVAQARIIADDEATIIEAVRTLSAEYDYVFTTGGIGPTHDDITAECVAKAFNVGISVRDDARKVLEDWYAQSDREVTDARLRMARIPDGASLIENPVSGAPGFVIKNVHVMAGVPRIMRAMLHNVGPTLKGGAVVYGRTVRADGMREGDIAKELGVVAAQMPDLSFGSYPWFTDNDSGVALVVRGTDTARLSEAVEQLMKLARDKGREPEVTTH</sequence>
<dbReference type="InterPro" id="IPR050101">
    <property type="entry name" value="CinA"/>
</dbReference>
<keyword evidence="3" id="KW-1185">Reference proteome</keyword>
<dbReference type="RefSeq" id="WP_382166964.1">
    <property type="nucleotide sequence ID" value="NZ_JBHTBR010000005.1"/>
</dbReference>
<dbReference type="Pfam" id="PF24102">
    <property type="entry name" value="FLAD1_M"/>
    <property type="match status" value="1"/>
</dbReference>
<dbReference type="PANTHER" id="PTHR13939">
    <property type="entry name" value="NICOTINAMIDE-NUCLEOTIDE AMIDOHYDROLASE PNCC"/>
    <property type="match status" value="1"/>
</dbReference>
<dbReference type="Proteomes" id="UP001596492">
    <property type="component" value="Unassembled WGS sequence"/>
</dbReference>
<evidence type="ECO:0000313" key="3">
    <source>
        <dbReference type="Proteomes" id="UP001596492"/>
    </source>
</evidence>
<dbReference type="CDD" id="cd00885">
    <property type="entry name" value="cinA"/>
    <property type="match status" value="1"/>
</dbReference>
<gene>
    <name evidence="2" type="ORF">ACFQS8_08860</name>
</gene>
<protein>
    <submittedName>
        <fullName evidence="2">Competence/damage-inducible protein A</fullName>
    </submittedName>
</protein>
<dbReference type="InterPro" id="IPR036425">
    <property type="entry name" value="MoaB/Mog-like_dom_sf"/>
</dbReference>
<evidence type="ECO:0000259" key="1">
    <source>
        <dbReference type="SMART" id="SM00852"/>
    </source>
</evidence>
<dbReference type="InterPro" id="IPR056596">
    <property type="entry name" value="FLAD1_M"/>
</dbReference>
<proteinExistence type="predicted"/>
<organism evidence="2 3">
    <name type="scientific">Hirschia litorea</name>
    <dbReference type="NCBI Taxonomy" id="1199156"/>
    <lineage>
        <taxon>Bacteria</taxon>
        <taxon>Pseudomonadati</taxon>
        <taxon>Pseudomonadota</taxon>
        <taxon>Alphaproteobacteria</taxon>
        <taxon>Hyphomonadales</taxon>
        <taxon>Hyphomonadaceae</taxon>
        <taxon>Hirschia</taxon>
    </lineage>
</organism>
<dbReference type="Gene3D" id="3.40.980.10">
    <property type="entry name" value="MoaB/Mog-like domain"/>
    <property type="match status" value="1"/>
</dbReference>
<evidence type="ECO:0000313" key="2">
    <source>
        <dbReference type="EMBL" id="MFC7291721.1"/>
    </source>
</evidence>
<dbReference type="PANTHER" id="PTHR13939:SF0">
    <property type="entry name" value="NMN AMIDOHYDROLASE-LIKE PROTEIN YFAY"/>
    <property type="match status" value="1"/>
</dbReference>
<comment type="caution">
    <text evidence="2">The sequence shown here is derived from an EMBL/GenBank/DDBJ whole genome shotgun (WGS) entry which is preliminary data.</text>
</comment>
<dbReference type="EMBL" id="JBHTBR010000005">
    <property type="protein sequence ID" value="MFC7291721.1"/>
    <property type="molecule type" value="Genomic_DNA"/>
</dbReference>
<dbReference type="SUPFAM" id="SSF53218">
    <property type="entry name" value="Molybdenum cofactor biosynthesis proteins"/>
    <property type="match status" value="1"/>
</dbReference>